<dbReference type="EMBL" id="CAJJDN010000052">
    <property type="protein sequence ID" value="CAD8087814.1"/>
    <property type="molecule type" value="Genomic_DNA"/>
</dbReference>
<dbReference type="AlphaFoldDB" id="A0A8S1NMG3"/>
<evidence type="ECO:0000313" key="9">
    <source>
        <dbReference type="EMBL" id="CAD8087814.1"/>
    </source>
</evidence>
<feature type="domain" description="EXS" evidence="7">
    <location>
        <begin position="412"/>
        <end position="598"/>
    </location>
</feature>
<keyword evidence="5 6" id="KW-0472">Membrane</keyword>
<evidence type="ECO:0000256" key="1">
    <source>
        <dbReference type="ARBA" id="ARBA00004141"/>
    </source>
</evidence>
<feature type="transmembrane region" description="Helical" evidence="6">
    <location>
        <begin position="206"/>
        <end position="228"/>
    </location>
</feature>
<dbReference type="PANTHER" id="PTHR10783">
    <property type="entry name" value="XENOTROPIC AND POLYTROPIC RETROVIRUS RECEPTOR 1-RELATED"/>
    <property type="match status" value="1"/>
</dbReference>
<comment type="similarity">
    <text evidence="2">Belongs to the SYG1 (TC 2.A.94) family.</text>
</comment>
<feature type="transmembrane region" description="Helical" evidence="6">
    <location>
        <begin position="449"/>
        <end position="469"/>
    </location>
</feature>
<dbReference type="CDD" id="cd14447">
    <property type="entry name" value="SPX"/>
    <property type="match status" value="1"/>
</dbReference>
<dbReference type="PROSITE" id="PS51380">
    <property type="entry name" value="EXS"/>
    <property type="match status" value="1"/>
</dbReference>
<dbReference type="Pfam" id="PF03124">
    <property type="entry name" value="EXS"/>
    <property type="match status" value="1"/>
</dbReference>
<dbReference type="GO" id="GO:0006817">
    <property type="term" value="P:phosphate ion transport"/>
    <property type="evidence" value="ECO:0007669"/>
    <property type="project" value="TreeGrafter"/>
</dbReference>
<keyword evidence="4 6" id="KW-1133">Transmembrane helix</keyword>
<dbReference type="OrthoDB" id="9970435at2759"/>
<dbReference type="GO" id="GO:0005886">
    <property type="term" value="C:plasma membrane"/>
    <property type="evidence" value="ECO:0007669"/>
    <property type="project" value="TreeGrafter"/>
</dbReference>
<evidence type="ECO:0000256" key="4">
    <source>
        <dbReference type="ARBA" id="ARBA00022989"/>
    </source>
</evidence>
<protein>
    <submittedName>
        <fullName evidence="9">Uncharacterized protein</fullName>
    </submittedName>
</protein>
<dbReference type="GO" id="GO:0000822">
    <property type="term" value="F:inositol hexakisphosphate binding"/>
    <property type="evidence" value="ECO:0007669"/>
    <property type="project" value="TreeGrafter"/>
</dbReference>
<evidence type="ECO:0000256" key="5">
    <source>
        <dbReference type="ARBA" id="ARBA00023136"/>
    </source>
</evidence>
<feature type="transmembrane region" description="Helical" evidence="6">
    <location>
        <begin position="417"/>
        <end position="437"/>
    </location>
</feature>
<feature type="domain" description="SPX" evidence="8">
    <location>
        <begin position="1"/>
        <end position="157"/>
    </location>
</feature>
<evidence type="ECO:0000256" key="3">
    <source>
        <dbReference type="ARBA" id="ARBA00022692"/>
    </source>
</evidence>
<dbReference type="Proteomes" id="UP000692954">
    <property type="component" value="Unassembled WGS sequence"/>
</dbReference>
<evidence type="ECO:0000313" key="10">
    <source>
        <dbReference type="Proteomes" id="UP000692954"/>
    </source>
</evidence>
<evidence type="ECO:0000259" key="8">
    <source>
        <dbReference type="PROSITE" id="PS51382"/>
    </source>
</evidence>
<reference evidence="9" key="1">
    <citation type="submission" date="2021-01" db="EMBL/GenBank/DDBJ databases">
        <authorList>
            <consortium name="Genoscope - CEA"/>
            <person name="William W."/>
        </authorList>
    </citation>
    <scope>NUCLEOTIDE SEQUENCE</scope>
</reference>
<feature type="transmembrane region" description="Helical" evidence="6">
    <location>
        <begin position="240"/>
        <end position="262"/>
    </location>
</feature>
<name>A0A8S1NMG3_9CILI</name>
<keyword evidence="3 6" id="KW-0812">Transmembrane</keyword>
<feature type="transmembrane region" description="Helical" evidence="6">
    <location>
        <begin position="519"/>
        <end position="538"/>
    </location>
</feature>
<feature type="transmembrane region" description="Helical" evidence="6">
    <location>
        <begin position="475"/>
        <end position="493"/>
    </location>
</feature>
<dbReference type="GO" id="GO:0005794">
    <property type="term" value="C:Golgi apparatus"/>
    <property type="evidence" value="ECO:0007669"/>
    <property type="project" value="TreeGrafter"/>
</dbReference>
<dbReference type="GO" id="GO:0016036">
    <property type="term" value="P:cellular response to phosphate starvation"/>
    <property type="evidence" value="ECO:0007669"/>
    <property type="project" value="TreeGrafter"/>
</dbReference>
<dbReference type="PANTHER" id="PTHR10783:SF103">
    <property type="entry name" value="SOLUTE CARRIER FAMILY 53 MEMBER 1"/>
    <property type="match status" value="1"/>
</dbReference>
<dbReference type="InterPro" id="IPR004342">
    <property type="entry name" value="EXS_C"/>
</dbReference>
<feature type="transmembrane region" description="Helical" evidence="6">
    <location>
        <begin position="288"/>
        <end position="308"/>
    </location>
</feature>
<organism evidence="9 10">
    <name type="scientific">Paramecium sonneborni</name>
    <dbReference type="NCBI Taxonomy" id="65129"/>
    <lineage>
        <taxon>Eukaryota</taxon>
        <taxon>Sar</taxon>
        <taxon>Alveolata</taxon>
        <taxon>Ciliophora</taxon>
        <taxon>Intramacronucleata</taxon>
        <taxon>Oligohymenophorea</taxon>
        <taxon>Peniculida</taxon>
        <taxon>Parameciidae</taxon>
        <taxon>Paramecium</taxon>
    </lineage>
</organism>
<gene>
    <name evidence="9" type="ORF">PSON_ATCC_30995.1.T0520018</name>
</gene>
<comment type="subcellular location">
    <subcellularLocation>
        <location evidence="1">Membrane</location>
        <topology evidence="1">Multi-pass membrane protein</topology>
    </subcellularLocation>
</comment>
<keyword evidence="10" id="KW-1185">Reference proteome</keyword>
<feature type="transmembrane region" description="Helical" evidence="6">
    <location>
        <begin position="334"/>
        <end position="352"/>
    </location>
</feature>
<dbReference type="InterPro" id="IPR004331">
    <property type="entry name" value="SPX_dom"/>
</dbReference>
<accession>A0A8S1NMG3</accession>
<evidence type="ECO:0000256" key="6">
    <source>
        <dbReference type="SAM" id="Phobius"/>
    </source>
</evidence>
<sequence length="636" mass="76752">MSFIQQFVSQQVPEWKSAYLNYQLLKEVLDPFKRVTNSLPILNLTIKLIKDQNLDANIPQEIQTKLQILEEEFIQLFQDETQKCNNFFLIQVKILKHQYEKMIDFEDDFERIKAFETLYKKGQLLKQFKNSNIEATHRILQSYHRYTSFIDNSENHMDNFFKNLEFVNDTSLNKIIKNIKANYIRNGWNGQELEKLKQQYAIQHKLQYIGFLGGIIIYLMLSFIYQRIDLNFLNISEDYTTYLLFITMAIPLFYLWFFSTLLQILKKKYINYWVIFKIDYIRDSISKLYYLAAIITIIFLSIVNYGLISEFQFYALTNKLIYYQMFSFIEFDPVYALFIFWIFLVLFMINPLKVFGYEARKYFWILQIKTLSGLYLSKEILWNIEQMISCSQFFRLFSYTIYYYICYFKHQNQFQEFNYYTQSVLTIPFIYGFYYSIKVYIKDKNSYLNLIKFTTMLTLIIISQINIFIKYLPNQLLYCLIIICGLCVSFIDVKYDWGLLNQQSQNCLLRQILGYHKNFYYFSMFFNVIGRIFLFIQLCNIIQNKNILLIYSIVESIRLFLWNLITIEKEHVINIGEFKAVADVVIEGDDRFMNELKEFFLRLQNQNILKGSFRKKACSLNLMIKKLEQNIEQNQI</sequence>
<evidence type="ECO:0000259" key="7">
    <source>
        <dbReference type="PROSITE" id="PS51380"/>
    </source>
</evidence>
<dbReference type="PROSITE" id="PS51382">
    <property type="entry name" value="SPX"/>
    <property type="match status" value="1"/>
</dbReference>
<proteinExistence type="inferred from homology"/>
<evidence type="ECO:0000256" key="2">
    <source>
        <dbReference type="ARBA" id="ARBA00009665"/>
    </source>
</evidence>
<comment type="caution">
    <text evidence="9">The sequence shown here is derived from an EMBL/GenBank/DDBJ whole genome shotgun (WGS) entry which is preliminary data.</text>
</comment>